<feature type="binding site" evidence="11">
    <location>
        <position position="332"/>
    </location>
    <ligand>
        <name>FMN</name>
        <dbReference type="ChEBI" id="CHEBI:58210"/>
    </ligand>
</feature>
<evidence type="ECO:0000256" key="10">
    <source>
        <dbReference type="ARBA" id="ARBA00023239"/>
    </source>
</evidence>
<keyword evidence="10 11" id="KW-0456">Lyase</keyword>
<dbReference type="AlphaFoldDB" id="A0A926EDM2"/>
<dbReference type="NCBIfam" id="NF003793">
    <property type="entry name" value="PRK05382.1"/>
    <property type="match status" value="1"/>
</dbReference>
<dbReference type="PIRSF" id="PIRSF001456">
    <property type="entry name" value="Chorismate_synth"/>
    <property type="match status" value="1"/>
</dbReference>
<keyword evidence="7 11" id="KW-0274">FAD</keyword>
<evidence type="ECO:0000256" key="4">
    <source>
        <dbReference type="ARBA" id="ARBA00022605"/>
    </source>
</evidence>
<keyword evidence="9 11" id="KW-0057">Aromatic amino acid biosynthesis</keyword>
<keyword evidence="13" id="KW-1185">Reference proteome</keyword>
<feature type="binding site" evidence="11">
    <location>
        <begin position="305"/>
        <end position="309"/>
    </location>
    <ligand>
        <name>FMN</name>
        <dbReference type="ChEBI" id="CHEBI:58210"/>
    </ligand>
</feature>
<dbReference type="GO" id="GO:0008652">
    <property type="term" value="P:amino acid biosynthetic process"/>
    <property type="evidence" value="ECO:0007669"/>
    <property type="project" value="UniProtKB-KW"/>
</dbReference>
<dbReference type="GO" id="GO:0004107">
    <property type="term" value="F:chorismate synthase activity"/>
    <property type="evidence" value="ECO:0007669"/>
    <property type="project" value="UniProtKB-UniRule"/>
</dbReference>
<name>A0A926EDM2_9FIRM</name>
<gene>
    <name evidence="11 12" type="primary">aroC</name>
    <name evidence="12" type="ORF">H8709_09975</name>
</gene>
<evidence type="ECO:0000313" key="13">
    <source>
        <dbReference type="Proteomes" id="UP000660861"/>
    </source>
</evidence>
<dbReference type="SUPFAM" id="SSF103263">
    <property type="entry name" value="Chorismate synthase, AroC"/>
    <property type="match status" value="1"/>
</dbReference>
<dbReference type="GO" id="GO:0010181">
    <property type="term" value="F:FMN binding"/>
    <property type="evidence" value="ECO:0007669"/>
    <property type="project" value="TreeGrafter"/>
</dbReference>
<dbReference type="PANTHER" id="PTHR21085">
    <property type="entry name" value="CHORISMATE SYNTHASE"/>
    <property type="match status" value="1"/>
</dbReference>
<dbReference type="EMBL" id="JACRTC010000007">
    <property type="protein sequence ID" value="MBC8571150.1"/>
    <property type="molecule type" value="Genomic_DNA"/>
</dbReference>
<comment type="similarity">
    <text evidence="2 11">Belongs to the chorismate synthase family.</text>
</comment>
<comment type="function">
    <text evidence="11">Catalyzes the anti-1,4-elimination of the C-3 phosphate and the C-6 proR hydrogen from 5-enolpyruvylshikimate-3-phosphate (EPSP) to yield chorismate, which is the branch point compound that serves as the starting substrate for the three terminal pathways of aromatic amino acid biosynthesis. This reaction introduces a second double bond into the aromatic ring system.</text>
</comment>
<sequence>MSSVIDQNIKVSIFGESHSPQIGVVMDNLPAGLPIDMDRVLAFMARRAPQAASYSTARREADVPQVVSGLFEGHTTGTPLCALIANTDTRSKDYEEMRAKARPGHADFTGFLRYHGQNDYRGGGHFSGRLTAPLCFAGAVALQALEGLGVTVGAHILSLGGVWDNAFDPVDISAKELRAVSGAEFPVTVSPVKLKMLEAVEEARKDKNSLGGTIECCAVGVRPGLGSPMFDGLENVISRIVFGIPAVKGIEFGSGFDCAGMTGREHNDPFYMDENGMVKTKTNNHGGILGGISSGMPLIFRVAVKPTPSIASEQDTVDFVGGKDEKIAITGRHDPCVVPRAVPCVEAALALGLLDAYLAPRPTLEEERR</sequence>
<dbReference type="InterPro" id="IPR000453">
    <property type="entry name" value="Chorismate_synth"/>
</dbReference>
<comment type="pathway">
    <text evidence="1 11">Metabolic intermediate biosynthesis; chorismate biosynthesis; chorismate from D-erythrose 4-phosphate and phosphoenolpyruvate: step 7/7.</text>
</comment>
<dbReference type="Gene3D" id="3.60.150.10">
    <property type="entry name" value="Chorismate synthase AroC"/>
    <property type="match status" value="1"/>
</dbReference>
<evidence type="ECO:0000256" key="3">
    <source>
        <dbReference type="ARBA" id="ARBA00013036"/>
    </source>
</evidence>
<dbReference type="Pfam" id="PF01264">
    <property type="entry name" value="Chorismate_synt"/>
    <property type="match status" value="1"/>
</dbReference>
<evidence type="ECO:0000256" key="2">
    <source>
        <dbReference type="ARBA" id="ARBA00008014"/>
    </source>
</evidence>
<dbReference type="CDD" id="cd07304">
    <property type="entry name" value="Chorismate_synthase"/>
    <property type="match status" value="1"/>
</dbReference>
<protein>
    <recommendedName>
        <fullName evidence="3 11">Chorismate synthase</fullName>
        <shortName evidence="11">CS</shortName>
        <ecNumber evidence="3 11">4.2.3.5</ecNumber>
    </recommendedName>
    <alternativeName>
        <fullName evidence="11">5-enolpyruvylshikimate-3-phosphate phospholyase</fullName>
    </alternativeName>
</protein>
<comment type="subunit">
    <text evidence="11">Homotetramer.</text>
</comment>
<dbReference type="NCBIfam" id="TIGR00033">
    <property type="entry name" value="aroC"/>
    <property type="match status" value="1"/>
</dbReference>
<reference evidence="12" key="1">
    <citation type="submission" date="2020-08" db="EMBL/GenBank/DDBJ databases">
        <title>Genome public.</title>
        <authorList>
            <person name="Liu C."/>
            <person name="Sun Q."/>
        </authorList>
    </citation>
    <scope>NUCLEOTIDE SEQUENCE</scope>
    <source>
        <strain evidence="12">NSJ-54</strain>
    </source>
</reference>
<dbReference type="InterPro" id="IPR035904">
    <property type="entry name" value="Chorismate_synth_AroC_sf"/>
</dbReference>
<feature type="binding site" evidence="11">
    <location>
        <position position="47"/>
    </location>
    <ligand>
        <name>NADP(+)</name>
        <dbReference type="ChEBI" id="CHEBI:58349"/>
    </ligand>
</feature>
<comment type="cofactor">
    <cofactor evidence="11">
        <name>FMNH2</name>
        <dbReference type="ChEBI" id="CHEBI:57618"/>
    </cofactor>
    <text evidence="11">Reduced FMN (FMNH(2)).</text>
</comment>
<evidence type="ECO:0000256" key="11">
    <source>
        <dbReference type="HAMAP-Rule" id="MF_00300"/>
    </source>
</evidence>
<evidence type="ECO:0000256" key="1">
    <source>
        <dbReference type="ARBA" id="ARBA00005044"/>
    </source>
</evidence>
<evidence type="ECO:0000256" key="8">
    <source>
        <dbReference type="ARBA" id="ARBA00022857"/>
    </source>
</evidence>
<dbReference type="Proteomes" id="UP000660861">
    <property type="component" value="Unassembled WGS sequence"/>
</dbReference>
<dbReference type="HAMAP" id="MF_00300">
    <property type="entry name" value="Chorismate_synth"/>
    <property type="match status" value="1"/>
</dbReference>
<dbReference type="EC" id="4.2.3.5" evidence="3 11"/>
<keyword evidence="6 11" id="KW-0288">FMN</keyword>
<comment type="catalytic activity">
    <reaction evidence="11">
        <text>5-O-(1-carboxyvinyl)-3-phosphoshikimate = chorismate + phosphate</text>
        <dbReference type="Rhea" id="RHEA:21020"/>
        <dbReference type="ChEBI" id="CHEBI:29748"/>
        <dbReference type="ChEBI" id="CHEBI:43474"/>
        <dbReference type="ChEBI" id="CHEBI:57701"/>
        <dbReference type="EC" id="4.2.3.5"/>
    </reaction>
</comment>
<feature type="binding site" evidence="11">
    <location>
        <position position="290"/>
    </location>
    <ligand>
        <name>FMN</name>
        <dbReference type="ChEBI" id="CHEBI:58210"/>
    </ligand>
</feature>
<proteinExistence type="inferred from homology"/>
<dbReference type="PANTHER" id="PTHR21085:SF0">
    <property type="entry name" value="CHORISMATE SYNTHASE"/>
    <property type="match status" value="1"/>
</dbReference>
<dbReference type="GO" id="GO:0009073">
    <property type="term" value="P:aromatic amino acid family biosynthetic process"/>
    <property type="evidence" value="ECO:0007669"/>
    <property type="project" value="UniProtKB-KW"/>
</dbReference>
<keyword evidence="8 11" id="KW-0521">NADP</keyword>
<dbReference type="RefSeq" id="WP_262398241.1">
    <property type="nucleotide sequence ID" value="NZ_JACRTC010000007.1"/>
</dbReference>
<evidence type="ECO:0000256" key="5">
    <source>
        <dbReference type="ARBA" id="ARBA00022630"/>
    </source>
</evidence>
<keyword evidence="4 11" id="KW-0028">Amino-acid biosynthesis</keyword>
<dbReference type="GO" id="GO:0005829">
    <property type="term" value="C:cytosol"/>
    <property type="evidence" value="ECO:0007669"/>
    <property type="project" value="TreeGrafter"/>
</dbReference>
<comment type="caution">
    <text evidence="12">The sequence shown here is derived from an EMBL/GenBank/DDBJ whole genome shotgun (WGS) entry which is preliminary data.</text>
</comment>
<organism evidence="12 13">
    <name type="scientific">Zongyangia hominis</name>
    <dbReference type="NCBI Taxonomy" id="2763677"/>
    <lineage>
        <taxon>Bacteria</taxon>
        <taxon>Bacillati</taxon>
        <taxon>Bacillota</taxon>
        <taxon>Clostridia</taxon>
        <taxon>Eubacteriales</taxon>
        <taxon>Oscillospiraceae</taxon>
        <taxon>Zongyangia</taxon>
    </lineage>
</organism>
<keyword evidence="5 11" id="KW-0285">Flavoprotein</keyword>
<dbReference type="GO" id="GO:0009423">
    <property type="term" value="P:chorismate biosynthetic process"/>
    <property type="evidence" value="ECO:0007669"/>
    <property type="project" value="UniProtKB-UniRule"/>
</dbReference>
<evidence type="ECO:0000256" key="9">
    <source>
        <dbReference type="ARBA" id="ARBA00023141"/>
    </source>
</evidence>
<evidence type="ECO:0000313" key="12">
    <source>
        <dbReference type="EMBL" id="MBC8571150.1"/>
    </source>
</evidence>
<feature type="binding site" evidence="11">
    <location>
        <begin position="125"/>
        <end position="127"/>
    </location>
    <ligand>
        <name>FMN</name>
        <dbReference type="ChEBI" id="CHEBI:58210"/>
    </ligand>
</feature>
<accession>A0A926EDM2</accession>
<evidence type="ECO:0000256" key="7">
    <source>
        <dbReference type="ARBA" id="ARBA00022827"/>
    </source>
</evidence>
<evidence type="ECO:0000256" key="6">
    <source>
        <dbReference type="ARBA" id="ARBA00022643"/>
    </source>
</evidence>
<comment type="caution">
    <text evidence="11">Lacks conserved residue(s) required for the propagation of feature annotation.</text>
</comment>